<dbReference type="Gene3D" id="2.160.20.10">
    <property type="entry name" value="Single-stranded right-handed beta-helix, Pectin lyase-like"/>
    <property type="match status" value="1"/>
</dbReference>
<dbReference type="InterPro" id="IPR011050">
    <property type="entry name" value="Pectin_lyase_fold/virulence"/>
</dbReference>
<evidence type="ECO:0000313" key="5">
    <source>
        <dbReference type="Proteomes" id="UP000184048"/>
    </source>
</evidence>
<dbReference type="PANTHER" id="PTHR42970:SF1">
    <property type="entry name" value="PECTATE LYASE C-RELATED"/>
    <property type="match status" value="1"/>
</dbReference>
<dbReference type="GO" id="GO:0016829">
    <property type="term" value="F:lyase activity"/>
    <property type="evidence" value="ECO:0007669"/>
    <property type="project" value="UniProtKB-KW"/>
</dbReference>
<dbReference type="InterPro" id="IPR012334">
    <property type="entry name" value="Pectin_lyas_fold"/>
</dbReference>
<dbReference type="InterPro" id="IPR052063">
    <property type="entry name" value="Polysaccharide_Lyase_1"/>
</dbReference>
<protein>
    <submittedName>
        <fullName evidence="4">Pectate lyase</fullName>
    </submittedName>
</protein>
<dbReference type="GO" id="GO:0046872">
    <property type="term" value="F:metal ion binding"/>
    <property type="evidence" value="ECO:0007669"/>
    <property type="project" value="UniProtKB-KW"/>
</dbReference>
<feature type="transmembrane region" description="Helical" evidence="3">
    <location>
        <begin position="6"/>
        <end position="25"/>
    </location>
</feature>
<dbReference type="Proteomes" id="UP000184048">
    <property type="component" value="Unassembled WGS sequence"/>
</dbReference>
<organism evidence="4 5">
    <name type="scientific">Flavisolibacter ginsengisoli DSM 18119</name>
    <dbReference type="NCBI Taxonomy" id="1121884"/>
    <lineage>
        <taxon>Bacteria</taxon>
        <taxon>Pseudomonadati</taxon>
        <taxon>Bacteroidota</taxon>
        <taxon>Chitinophagia</taxon>
        <taxon>Chitinophagales</taxon>
        <taxon>Chitinophagaceae</taxon>
        <taxon>Flavisolibacter</taxon>
    </lineage>
</organism>
<keyword evidence="1" id="KW-0479">Metal-binding</keyword>
<evidence type="ECO:0000256" key="3">
    <source>
        <dbReference type="SAM" id="Phobius"/>
    </source>
</evidence>
<keyword evidence="5" id="KW-1185">Reference proteome</keyword>
<reference evidence="4 5" key="1">
    <citation type="submission" date="2016-11" db="EMBL/GenBank/DDBJ databases">
        <authorList>
            <person name="Jaros S."/>
            <person name="Januszkiewicz K."/>
            <person name="Wedrychowicz H."/>
        </authorList>
    </citation>
    <scope>NUCLEOTIDE SEQUENCE [LARGE SCALE GENOMIC DNA]</scope>
    <source>
        <strain evidence="4 5">DSM 18119</strain>
    </source>
</reference>
<dbReference type="PANTHER" id="PTHR42970">
    <property type="entry name" value="PECTATE LYASE C-RELATED"/>
    <property type="match status" value="1"/>
</dbReference>
<accession>A0A1M5B9J2</accession>
<dbReference type="RefSeq" id="WP_072835656.1">
    <property type="nucleotide sequence ID" value="NZ_FQUU01000010.1"/>
</dbReference>
<proteinExistence type="predicted"/>
<keyword evidence="3" id="KW-0472">Membrane</keyword>
<dbReference type="EMBL" id="FQUU01000010">
    <property type="protein sequence ID" value="SHF39076.1"/>
    <property type="molecule type" value="Genomic_DNA"/>
</dbReference>
<keyword evidence="2" id="KW-0325">Glycoprotein</keyword>
<evidence type="ECO:0000256" key="1">
    <source>
        <dbReference type="ARBA" id="ARBA00022723"/>
    </source>
</evidence>
<keyword evidence="4" id="KW-0456">Lyase</keyword>
<dbReference type="AlphaFoldDB" id="A0A1M5B9J2"/>
<gene>
    <name evidence="4" type="ORF">SAMN02745131_02477</name>
</gene>
<evidence type="ECO:0000313" key="4">
    <source>
        <dbReference type="EMBL" id="SHF39076.1"/>
    </source>
</evidence>
<dbReference type="OrthoDB" id="9803616at2"/>
<dbReference type="SUPFAM" id="SSF51126">
    <property type="entry name" value="Pectin lyase-like"/>
    <property type="match status" value="1"/>
</dbReference>
<keyword evidence="3" id="KW-0812">Transmembrane</keyword>
<sequence>MKNLTGVFYTPSIMSISLIVLITLFSCSKTDTLRSGESGMSQESLMSASASSKANLSSLTFTGTKLAFPEATGFAKESRGAYAKYEQTGNTADLPKVLYVDNLNNSGTGSLRTALTATYPRIVIFRVGGTIALSSTISITSPYITIAGYTAPGGGICIKGATIWVMTSEVIIRNIRVRNGVWAAPDHGTDGISISAQGTKIKNVIIDHCSVSWASDEQIGINGTKGGIENVTVQNSILAEGFLGHAFGILCNGKLGDTYHITNVSIHRNLFVSTEGRTPRFGEYVTGTVINNLVHNWGSKASEYVDGTKGDILYNKFKPGKNTSSGGLKKTIEIIWDGSTQKSAVYVAGNGSVPPLLYGYPSGSTLANSLANSAYYNSSIYGFTPISDLSSLESNLLPTVGAFPRDAADARFVSQYINGTGSIPTSAGTYPTLKSAVYPANNSGIHTAWLVKKGYAASETAASALTQSYLINPANGKNGYSILEEFMNDAALYN</sequence>
<evidence type="ECO:0000256" key="2">
    <source>
        <dbReference type="ARBA" id="ARBA00023180"/>
    </source>
</evidence>
<keyword evidence="3" id="KW-1133">Transmembrane helix</keyword>
<dbReference type="STRING" id="1121884.SAMN02745131_02477"/>
<dbReference type="PROSITE" id="PS51257">
    <property type="entry name" value="PROKAR_LIPOPROTEIN"/>
    <property type="match status" value="1"/>
</dbReference>
<name>A0A1M5B9J2_9BACT</name>